<dbReference type="SUPFAM" id="SSF53335">
    <property type="entry name" value="S-adenosyl-L-methionine-dependent methyltransferases"/>
    <property type="match status" value="1"/>
</dbReference>
<feature type="compositionally biased region" description="Basic and acidic residues" evidence="1">
    <location>
        <begin position="354"/>
        <end position="367"/>
    </location>
</feature>
<feature type="compositionally biased region" description="Pro residues" evidence="1">
    <location>
        <begin position="259"/>
        <end position="269"/>
    </location>
</feature>
<feature type="region of interest" description="Disordered" evidence="1">
    <location>
        <begin position="19"/>
        <end position="76"/>
    </location>
</feature>
<dbReference type="CDD" id="cd02440">
    <property type="entry name" value="AdoMet_MTases"/>
    <property type="match status" value="1"/>
</dbReference>
<protein>
    <recommendedName>
        <fullName evidence="4">Methyltransferase domain-containing protein</fullName>
    </recommendedName>
</protein>
<organism evidence="2 3">
    <name type="scientific">Lentithecium fluviatile CBS 122367</name>
    <dbReference type="NCBI Taxonomy" id="1168545"/>
    <lineage>
        <taxon>Eukaryota</taxon>
        <taxon>Fungi</taxon>
        <taxon>Dikarya</taxon>
        <taxon>Ascomycota</taxon>
        <taxon>Pezizomycotina</taxon>
        <taxon>Dothideomycetes</taxon>
        <taxon>Pleosporomycetidae</taxon>
        <taxon>Pleosporales</taxon>
        <taxon>Massarineae</taxon>
        <taxon>Lentitheciaceae</taxon>
        <taxon>Lentithecium</taxon>
    </lineage>
</organism>
<name>A0A6G1INF0_9PLEO</name>
<evidence type="ECO:0000313" key="3">
    <source>
        <dbReference type="Proteomes" id="UP000799291"/>
    </source>
</evidence>
<feature type="compositionally biased region" description="Basic residues" evidence="1">
    <location>
        <begin position="376"/>
        <end position="390"/>
    </location>
</feature>
<evidence type="ECO:0000313" key="2">
    <source>
        <dbReference type="EMBL" id="KAF2679513.1"/>
    </source>
</evidence>
<evidence type="ECO:0000256" key="1">
    <source>
        <dbReference type="SAM" id="MobiDB-lite"/>
    </source>
</evidence>
<dbReference type="Proteomes" id="UP000799291">
    <property type="component" value="Unassembled WGS sequence"/>
</dbReference>
<dbReference type="Gene3D" id="3.40.50.150">
    <property type="entry name" value="Vaccinia Virus protein VP39"/>
    <property type="match status" value="1"/>
</dbReference>
<dbReference type="OrthoDB" id="3800465at2759"/>
<accession>A0A6G1INF0</accession>
<gene>
    <name evidence="2" type="ORF">K458DRAFT_393929</name>
</gene>
<feature type="region of interest" description="Disordered" evidence="1">
    <location>
        <begin position="223"/>
        <end position="428"/>
    </location>
</feature>
<reference evidence="2" key="1">
    <citation type="journal article" date="2020" name="Stud. Mycol.">
        <title>101 Dothideomycetes genomes: a test case for predicting lifestyles and emergence of pathogens.</title>
        <authorList>
            <person name="Haridas S."/>
            <person name="Albert R."/>
            <person name="Binder M."/>
            <person name="Bloem J."/>
            <person name="Labutti K."/>
            <person name="Salamov A."/>
            <person name="Andreopoulos B."/>
            <person name="Baker S."/>
            <person name="Barry K."/>
            <person name="Bills G."/>
            <person name="Bluhm B."/>
            <person name="Cannon C."/>
            <person name="Castanera R."/>
            <person name="Culley D."/>
            <person name="Daum C."/>
            <person name="Ezra D."/>
            <person name="Gonzalez J."/>
            <person name="Henrissat B."/>
            <person name="Kuo A."/>
            <person name="Liang C."/>
            <person name="Lipzen A."/>
            <person name="Lutzoni F."/>
            <person name="Magnuson J."/>
            <person name="Mondo S."/>
            <person name="Nolan M."/>
            <person name="Ohm R."/>
            <person name="Pangilinan J."/>
            <person name="Park H.-J."/>
            <person name="Ramirez L."/>
            <person name="Alfaro M."/>
            <person name="Sun H."/>
            <person name="Tritt A."/>
            <person name="Yoshinaga Y."/>
            <person name="Zwiers L.-H."/>
            <person name="Turgeon B."/>
            <person name="Goodwin S."/>
            <person name="Spatafora J."/>
            <person name="Crous P."/>
            <person name="Grigoriev I."/>
        </authorList>
    </citation>
    <scope>NUCLEOTIDE SEQUENCE</scope>
    <source>
        <strain evidence="2">CBS 122367</strain>
    </source>
</reference>
<dbReference type="AlphaFoldDB" id="A0A6G1INF0"/>
<sequence>MTSCITPIFAASSSTKIVPYVPKPSKSKPKNPKSKAMPIPGAKPLATAETVEQRRSEVDSEDDGERFRIEGESAMPDWNGWLPGLNEASGASHLVDPADMVGNFGAAPELEKPEHHQPGQQSLVGGGTDHVIGVTNRNSALIRPFDGSNVSPSNRVLEYQASSPHAAAVAEQDPVGQYRDLNAPSMHALSDKEDHLLFDVTSRSPLIRKRTHCLSDTIISSAEAPDIPSGLEPNDSRSMKRRRLSNQEAESLILDHLPTPKPIPLPTPNSPDCRSGVNSEPSPGPFDIDSQGGGVGSPVPSQNDLEEENGNDGTRGQEIVKELPHSPRQSSSSEEAEGDQYINMDSDRRKKNREGRGGEVGERHNDEANQLDKVSRRALAKTSQRRKRTVFRVQERCRGSLQASPRRRDRRAMPTRASRQVTSSRLQQLSAPRMDIATQSPGTKAGDGSNINYGSSANMSHQITDLTRYPVLKGSLIVAIVRNCNLKRLLDPAALGYKFLGKEGKVIRTIQLSPDSWILVRYRHDDDASGLCTRGSSNANWISSSCSDAANHATGCSSSSPWSKDDKNEEDCIEHATNYSSSPLGMKMTRMKRKASTKTANERTSCGESRMKRVYSHIEISRPSPRLSIMPTYSTPADVNDGFGHLVGMLEYSCAHTATVCKLAIQSANLRTGDNVLDIGTGYGEVLALAKPCIGSGMCVGVDAVNGFLQIDTPFRLQRSQLYVAPKVHLLLASATHANLHSFISNRLQHRGILFNAIFAIQILPTIPPDQRAATLKMWTSMLAPGGRLFVTMTGRFGTSGPSASCPIQFASCSELAEIPGCVIGFYLHPSARTATAGGNSVPVRIPIMTLQLSPDRMWDVARAQVSDAAISVGLTVTEMHNIGNGTGLTLAASANGP</sequence>
<proteinExistence type="predicted"/>
<dbReference type="EMBL" id="MU005603">
    <property type="protein sequence ID" value="KAF2679513.1"/>
    <property type="molecule type" value="Genomic_DNA"/>
</dbReference>
<dbReference type="InterPro" id="IPR029063">
    <property type="entry name" value="SAM-dependent_MTases_sf"/>
</dbReference>
<keyword evidence="3" id="KW-1185">Reference proteome</keyword>
<evidence type="ECO:0008006" key="4">
    <source>
        <dbReference type="Google" id="ProtNLM"/>
    </source>
</evidence>